<dbReference type="Proteomes" id="UP000261540">
    <property type="component" value="Unplaced"/>
</dbReference>
<feature type="region of interest" description="Disordered" evidence="1">
    <location>
        <begin position="202"/>
        <end position="299"/>
    </location>
</feature>
<reference evidence="2" key="1">
    <citation type="submission" date="2025-08" db="UniProtKB">
        <authorList>
            <consortium name="Ensembl"/>
        </authorList>
    </citation>
    <scope>IDENTIFICATION</scope>
</reference>
<dbReference type="STRING" id="1676925.ENSPKIP00000006770"/>
<organism evidence="2 3">
    <name type="scientific">Paramormyrops kingsleyae</name>
    <dbReference type="NCBI Taxonomy" id="1676925"/>
    <lineage>
        <taxon>Eukaryota</taxon>
        <taxon>Metazoa</taxon>
        <taxon>Chordata</taxon>
        <taxon>Craniata</taxon>
        <taxon>Vertebrata</taxon>
        <taxon>Euteleostomi</taxon>
        <taxon>Actinopterygii</taxon>
        <taxon>Neopterygii</taxon>
        <taxon>Teleostei</taxon>
        <taxon>Osteoglossocephala</taxon>
        <taxon>Osteoglossomorpha</taxon>
        <taxon>Osteoglossiformes</taxon>
        <taxon>Mormyridae</taxon>
        <taxon>Paramormyrops</taxon>
    </lineage>
</organism>
<proteinExistence type="predicted"/>
<dbReference type="AlphaFoldDB" id="A0A3B3QMH2"/>
<dbReference type="Gene3D" id="1.10.150.320">
    <property type="entry name" value="Photosystem II 12 kDa extrinsic protein"/>
    <property type="match status" value="1"/>
</dbReference>
<dbReference type="SUPFAM" id="SSF47781">
    <property type="entry name" value="RuvA domain 2-like"/>
    <property type="match status" value="1"/>
</dbReference>
<protein>
    <recommendedName>
        <fullName evidence="4">CUE domain-containing protein</fullName>
    </recommendedName>
</protein>
<feature type="compositionally biased region" description="Low complexity" evidence="1">
    <location>
        <begin position="270"/>
        <end position="292"/>
    </location>
</feature>
<feature type="region of interest" description="Disordered" evidence="1">
    <location>
        <begin position="15"/>
        <end position="43"/>
    </location>
</feature>
<evidence type="ECO:0008006" key="4">
    <source>
        <dbReference type="Google" id="ProtNLM"/>
    </source>
</evidence>
<feature type="compositionally biased region" description="Basic and acidic residues" evidence="1">
    <location>
        <begin position="15"/>
        <end position="24"/>
    </location>
</feature>
<evidence type="ECO:0000313" key="2">
    <source>
        <dbReference type="Ensembl" id="ENSPKIP00000006770.1"/>
    </source>
</evidence>
<evidence type="ECO:0000256" key="1">
    <source>
        <dbReference type="SAM" id="MobiDB-lite"/>
    </source>
</evidence>
<dbReference type="InterPro" id="IPR010994">
    <property type="entry name" value="RuvA_2-like"/>
</dbReference>
<sequence length="357" mass="39966">MSSFGLDRFRYGKDKARIKKESPPRRGHVGSVSPDSEKENLTGRQTASLNPYDWGGMFGTQTCWCVCFWRLSTPPRGVIVLSDEEDSTEGATEQRLAKLQELFPHIDRKELLEVIKETSTLDGAVACCTLRFRDEGRDLFNASFSPFFPRWDQLEYDSAEEGPEPSWKDQELMVRRLQRKFPSLDKEVSLCWCDANPVWQRRQSGSETHSRGTRQKSRGSPPSRATTAPRGPRPDRTSATSSSALHKHPVRANKAKAKSEEKSAVPLPLEVESGSDSEGSVSSEFGGSSGQSDSDREDNVNPKLKTQILEFFQEASVDELSLITGCSVKKAQKIVELRPFKTWEDLVRCSECCLHGG</sequence>
<reference evidence="2" key="2">
    <citation type="submission" date="2025-09" db="UniProtKB">
        <authorList>
            <consortium name="Ensembl"/>
        </authorList>
    </citation>
    <scope>IDENTIFICATION</scope>
</reference>
<name>A0A3B3QMH2_9TELE</name>
<keyword evidence="3" id="KW-1185">Reference proteome</keyword>
<accession>A0A3B3QMH2</accession>
<dbReference type="Ensembl" id="ENSPKIT00000030802.1">
    <property type="protein sequence ID" value="ENSPKIP00000006770.1"/>
    <property type="gene ID" value="ENSPKIG00000022915.1"/>
</dbReference>
<evidence type="ECO:0000313" key="3">
    <source>
        <dbReference type="Proteomes" id="UP000261540"/>
    </source>
</evidence>
<feature type="compositionally biased region" description="Basic residues" evidence="1">
    <location>
        <begin position="245"/>
        <end position="256"/>
    </location>
</feature>